<keyword evidence="2" id="KW-1133">Transmembrane helix</keyword>
<organism evidence="3 4">
    <name type="scientific">Trypanosoma cruzi</name>
    <dbReference type="NCBI Taxonomy" id="5693"/>
    <lineage>
        <taxon>Eukaryota</taxon>
        <taxon>Discoba</taxon>
        <taxon>Euglenozoa</taxon>
        <taxon>Kinetoplastea</taxon>
        <taxon>Metakinetoplastina</taxon>
        <taxon>Trypanosomatida</taxon>
        <taxon>Trypanosomatidae</taxon>
        <taxon>Trypanosoma</taxon>
        <taxon>Schizotrypanum</taxon>
    </lineage>
</organism>
<name>A0A7J6XKF7_TRYCR</name>
<reference evidence="3 4" key="1">
    <citation type="journal article" date="2019" name="Genome Biol. Evol.">
        <title>Nanopore Sequencing Significantly Improves Genome Assembly of the Protozoan Parasite Trypanosoma cruzi.</title>
        <authorList>
            <person name="Diaz-Viraque F."/>
            <person name="Pita S."/>
            <person name="Greif G."/>
            <person name="de Souza R.C.M."/>
            <person name="Iraola G."/>
            <person name="Robello C."/>
        </authorList>
    </citation>
    <scope>NUCLEOTIDE SEQUENCE [LARGE SCALE GENOMIC DNA]</scope>
    <source>
        <strain evidence="3 4">Berenice</strain>
    </source>
</reference>
<accession>A0A7J6XKF7</accession>
<gene>
    <name evidence="3" type="ORF">ECC02_012696</name>
</gene>
<feature type="region of interest" description="Disordered" evidence="1">
    <location>
        <begin position="227"/>
        <end position="447"/>
    </location>
</feature>
<feature type="compositionally biased region" description="Polar residues" evidence="1">
    <location>
        <begin position="378"/>
        <end position="418"/>
    </location>
</feature>
<feature type="compositionally biased region" description="Low complexity" evidence="1">
    <location>
        <begin position="302"/>
        <end position="311"/>
    </location>
</feature>
<sequence>MRTGAIWVKFLVCVFSISFLLLLFYFFFVFPCLCVFLVKLLQCVVRFLTFIGSMFLMKCVLLLVVFFYCDLSLLLLSLYVDGELVCAEGYTQVTGVMAMVMTGRALLVCALCVLWCGACGVYARELDSNGLDGSVSSGVLGANWPHIPSGSDKNAVMLPPRSVLPITVAEALNENDVSVTTEEDADLSLNAGSLHAAANRGAGRIGNTIDSHAGGSKYSGGEIGSPVAGAVGVQGEGAQRSGGGVDPNGSGHSTLETLGREASGKGGDQSGVRREENSRNPPAELSPSVHSKPPITPPEPAAAPQIQHAPQVLPQKTPQTAEASPPAVSAEDRGTPESRDSQISSEETKKHSNSETKTESQVKEKFSNDGLTEEEGQEATTPNLAKNAVTDTPTKTTAPSLSTSGTGDLQTTTDTVVNGAQRPNIKEPQEGLEDNNTKVPPRASGAAPQTALTATITQTNHTMTPGDSDSSNAVSHTTSPLLLLLLVACAAAAAVVAA</sequence>
<evidence type="ECO:0000256" key="1">
    <source>
        <dbReference type="SAM" id="MobiDB-lite"/>
    </source>
</evidence>
<evidence type="ECO:0000313" key="4">
    <source>
        <dbReference type="Proteomes" id="UP000583944"/>
    </source>
</evidence>
<dbReference type="Proteomes" id="UP000583944">
    <property type="component" value="Unassembled WGS sequence"/>
</dbReference>
<evidence type="ECO:0000256" key="2">
    <source>
        <dbReference type="SAM" id="Phobius"/>
    </source>
</evidence>
<keyword evidence="2" id="KW-0472">Membrane</keyword>
<dbReference type="AlphaFoldDB" id="A0A7J6XKF7"/>
<proteinExistence type="predicted"/>
<dbReference type="EMBL" id="JABDHM010000448">
    <property type="protein sequence ID" value="KAF5214676.1"/>
    <property type="molecule type" value="Genomic_DNA"/>
</dbReference>
<feature type="compositionally biased region" description="Gly residues" evidence="1">
    <location>
        <begin position="232"/>
        <end position="246"/>
    </location>
</feature>
<keyword evidence="2" id="KW-0812">Transmembrane</keyword>
<feature type="compositionally biased region" description="Basic and acidic residues" evidence="1">
    <location>
        <begin position="330"/>
        <end position="367"/>
    </location>
</feature>
<feature type="transmembrane region" description="Helical" evidence="2">
    <location>
        <begin position="100"/>
        <end position="123"/>
    </location>
</feature>
<feature type="transmembrane region" description="Helical" evidence="2">
    <location>
        <begin position="6"/>
        <end position="38"/>
    </location>
</feature>
<evidence type="ECO:0000313" key="3">
    <source>
        <dbReference type="EMBL" id="KAF5214676.1"/>
    </source>
</evidence>
<feature type="transmembrane region" description="Helical" evidence="2">
    <location>
        <begin position="481"/>
        <end position="497"/>
    </location>
</feature>
<dbReference type="VEuPathDB" id="TriTrypDB:ECC02_012696"/>
<comment type="caution">
    <text evidence="3">The sequence shown here is derived from an EMBL/GenBank/DDBJ whole genome shotgun (WGS) entry which is preliminary data.</text>
</comment>
<protein>
    <submittedName>
        <fullName evidence="3">Mucin-associated surface protein (MASP) subgroup S085</fullName>
    </submittedName>
</protein>